<name>A0ABU9Y168_9SPHN</name>
<proteinExistence type="predicted"/>
<gene>
    <name evidence="4" type="ORF">ABC974_07745</name>
</gene>
<keyword evidence="5" id="KW-1185">Reference proteome</keyword>
<comment type="caution">
    <text evidence="4">The sequence shown here is derived from an EMBL/GenBank/DDBJ whole genome shotgun (WGS) entry which is preliminary data.</text>
</comment>
<evidence type="ECO:0000259" key="3">
    <source>
        <dbReference type="PROSITE" id="PS51186"/>
    </source>
</evidence>
<dbReference type="InterPro" id="IPR000182">
    <property type="entry name" value="GNAT_dom"/>
</dbReference>
<keyword evidence="2 4" id="KW-0012">Acyltransferase</keyword>
<dbReference type="PROSITE" id="PS51186">
    <property type="entry name" value="GNAT"/>
    <property type="match status" value="1"/>
</dbReference>
<dbReference type="Proteomes" id="UP001419910">
    <property type="component" value="Unassembled WGS sequence"/>
</dbReference>
<dbReference type="SUPFAM" id="SSF55729">
    <property type="entry name" value="Acyl-CoA N-acyltransferases (Nat)"/>
    <property type="match status" value="1"/>
</dbReference>
<protein>
    <submittedName>
        <fullName evidence="4">GNAT family N-acetyltransferase</fullName>
        <ecNumber evidence="4">2.3.1.-</ecNumber>
    </submittedName>
</protein>
<feature type="domain" description="N-acetyltransferase" evidence="3">
    <location>
        <begin position="10"/>
        <end position="162"/>
    </location>
</feature>
<evidence type="ECO:0000313" key="4">
    <source>
        <dbReference type="EMBL" id="MEN2789512.1"/>
    </source>
</evidence>
<sequence>MATRSATAPLAIRRAAPQDAAAICAVVRDSITTLCGADHHGDPVVLASWLANKTPENVARWIANPDNAVFVAVDAGAVVAAACITRGGEILLNYVAPAARFRGASKALMQALEEVARLQGNARCTLDSTATARDFYRALGYAGTGEPCRKLGVGCTPMVKSL</sequence>
<dbReference type="PANTHER" id="PTHR43877">
    <property type="entry name" value="AMINOALKYLPHOSPHONATE N-ACETYLTRANSFERASE-RELATED-RELATED"/>
    <property type="match status" value="1"/>
</dbReference>
<dbReference type="InterPro" id="IPR016181">
    <property type="entry name" value="Acyl_CoA_acyltransferase"/>
</dbReference>
<accession>A0ABU9Y168</accession>
<dbReference type="RefSeq" id="WP_343887187.1">
    <property type="nucleotide sequence ID" value="NZ_BAAAEH010000002.1"/>
</dbReference>
<dbReference type="Pfam" id="PF13673">
    <property type="entry name" value="Acetyltransf_10"/>
    <property type="match status" value="1"/>
</dbReference>
<reference evidence="4 5" key="1">
    <citation type="submission" date="2024-05" db="EMBL/GenBank/DDBJ databases">
        <authorList>
            <person name="Liu Q."/>
            <person name="Xin Y.-H."/>
        </authorList>
    </citation>
    <scope>NUCLEOTIDE SEQUENCE [LARGE SCALE GENOMIC DNA]</scope>
    <source>
        <strain evidence="4 5">CGMCC 1.10181</strain>
    </source>
</reference>
<evidence type="ECO:0000256" key="2">
    <source>
        <dbReference type="ARBA" id="ARBA00023315"/>
    </source>
</evidence>
<organism evidence="4 5">
    <name type="scientific">Sphingomonas oligophenolica</name>
    <dbReference type="NCBI Taxonomy" id="301154"/>
    <lineage>
        <taxon>Bacteria</taxon>
        <taxon>Pseudomonadati</taxon>
        <taxon>Pseudomonadota</taxon>
        <taxon>Alphaproteobacteria</taxon>
        <taxon>Sphingomonadales</taxon>
        <taxon>Sphingomonadaceae</taxon>
        <taxon>Sphingomonas</taxon>
    </lineage>
</organism>
<evidence type="ECO:0000256" key="1">
    <source>
        <dbReference type="ARBA" id="ARBA00022679"/>
    </source>
</evidence>
<keyword evidence="1 4" id="KW-0808">Transferase</keyword>
<evidence type="ECO:0000313" key="5">
    <source>
        <dbReference type="Proteomes" id="UP001419910"/>
    </source>
</evidence>
<dbReference type="PANTHER" id="PTHR43877:SF2">
    <property type="entry name" value="AMINOALKYLPHOSPHONATE N-ACETYLTRANSFERASE-RELATED"/>
    <property type="match status" value="1"/>
</dbReference>
<dbReference type="CDD" id="cd04301">
    <property type="entry name" value="NAT_SF"/>
    <property type="match status" value="1"/>
</dbReference>
<dbReference type="EMBL" id="JBDIME010000004">
    <property type="protein sequence ID" value="MEN2789512.1"/>
    <property type="molecule type" value="Genomic_DNA"/>
</dbReference>
<dbReference type="GO" id="GO:0016746">
    <property type="term" value="F:acyltransferase activity"/>
    <property type="evidence" value="ECO:0007669"/>
    <property type="project" value="UniProtKB-KW"/>
</dbReference>
<dbReference type="Gene3D" id="3.40.630.30">
    <property type="match status" value="1"/>
</dbReference>
<dbReference type="EC" id="2.3.1.-" evidence="4"/>
<dbReference type="InterPro" id="IPR050832">
    <property type="entry name" value="Bact_Acetyltransf"/>
</dbReference>